<proteinExistence type="predicted"/>
<organism evidence="1">
    <name type="scientific">virus sp. ctDYl1</name>
    <dbReference type="NCBI Taxonomy" id="2826795"/>
    <lineage>
        <taxon>Viruses</taxon>
    </lineage>
</organism>
<dbReference type="EMBL" id="BK015846">
    <property type="protein sequence ID" value="DAE27920.1"/>
    <property type="molecule type" value="Genomic_DNA"/>
</dbReference>
<evidence type="ECO:0000313" key="1">
    <source>
        <dbReference type="EMBL" id="DAE27920.1"/>
    </source>
</evidence>
<sequence>MDSISSDTQCINRVHPKKTLYKTLFFVQYYNGFCIAFP</sequence>
<name>A0A8S5R968_9VIRU</name>
<reference evidence="1" key="1">
    <citation type="journal article" date="2021" name="Proc. Natl. Acad. Sci. U.S.A.">
        <title>A Catalog of Tens of Thousands of Viruses from Human Metagenomes Reveals Hidden Associations with Chronic Diseases.</title>
        <authorList>
            <person name="Tisza M.J."/>
            <person name="Buck C.B."/>
        </authorList>
    </citation>
    <scope>NUCLEOTIDE SEQUENCE</scope>
    <source>
        <strain evidence="1">CtDYl1</strain>
    </source>
</reference>
<protein>
    <submittedName>
        <fullName evidence="1">Uncharacterized protein</fullName>
    </submittedName>
</protein>
<accession>A0A8S5R968</accession>